<dbReference type="EMBL" id="FOYZ01000015">
    <property type="protein sequence ID" value="SFS00477.1"/>
    <property type="molecule type" value="Genomic_DNA"/>
</dbReference>
<keyword evidence="9 14" id="KW-0275">Fatty acid biosynthesis</keyword>
<feature type="active site" description="For beta-ketoacyl synthase activity" evidence="15">
    <location>
        <position position="163"/>
    </location>
</feature>
<dbReference type="CDD" id="cd00834">
    <property type="entry name" value="KAS_I_II"/>
    <property type="match status" value="1"/>
</dbReference>
<gene>
    <name evidence="18" type="ORF">SAMN05661086_03164</name>
</gene>
<dbReference type="InterPro" id="IPR020841">
    <property type="entry name" value="PKS_Beta-ketoAc_synthase_dom"/>
</dbReference>
<evidence type="ECO:0000313" key="18">
    <source>
        <dbReference type="EMBL" id="SFS00477.1"/>
    </source>
</evidence>
<feature type="domain" description="Ketosynthase family 3 (KS3)" evidence="17">
    <location>
        <begin position="2"/>
        <end position="409"/>
    </location>
</feature>
<dbReference type="Pfam" id="PF02801">
    <property type="entry name" value="Ketoacyl-synt_C"/>
    <property type="match status" value="1"/>
</dbReference>
<evidence type="ECO:0000256" key="4">
    <source>
        <dbReference type="ARBA" id="ARBA00014657"/>
    </source>
</evidence>
<dbReference type="InterPro" id="IPR000794">
    <property type="entry name" value="Beta-ketoacyl_synthase"/>
</dbReference>
<evidence type="ECO:0000256" key="8">
    <source>
        <dbReference type="ARBA" id="ARBA00023098"/>
    </source>
</evidence>
<dbReference type="NCBIfam" id="NF005589">
    <property type="entry name" value="PRK07314.1"/>
    <property type="match status" value="1"/>
</dbReference>
<keyword evidence="8" id="KW-0443">Lipid metabolism</keyword>
<dbReference type="AlphaFoldDB" id="A0A1I6LAJ5"/>
<evidence type="ECO:0000256" key="9">
    <source>
        <dbReference type="ARBA" id="ARBA00023160"/>
    </source>
</evidence>
<comment type="pathway">
    <text evidence="1 14">Lipid metabolism; fatty acid biosynthesis.</text>
</comment>
<keyword evidence="5 14" id="KW-0444">Lipid biosynthesis</keyword>
<accession>A0A1I6LAJ5</accession>
<evidence type="ECO:0000256" key="5">
    <source>
        <dbReference type="ARBA" id="ARBA00022516"/>
    </source>
</evidence>
<organism evidence="18 19">
    <name type="scientific">Anaeromicropila populeti</name>
    <dbReference type="NCBI Taxonomy" id="37658"/>
    <lineage>
        <taxon>Bacteria</taxon>
        <taxon>Bacillati</taxon>
        <taxon>Bacillota</taxon>
        <taxon>Clostridia</taxon>
        <taxon>Lachnospirales</taxon>
        <taxon>Lachnospiraceae</taxon>
        <taxon>Anaeromicropila</taxon>
    </lineage>
</organism>
<evidence type="ECO:0000256" key="11">
    <source>
        <dbReference type="ARBA" id="ARBA00024006"/>
    </source>
</evidence>
<dbReference type="Gene3D" id="3.40.47.10">
    <property type="match status" value="2"/>
</dbReference>
<dbReference type="RefSeq" id="WP_092562896.1">
    <property type="nucleotide sequence ID" value="NZ_FOYZ01000015.1"/>
</dbReference>
<dbReference type="InterPro" id="IPR014030">
    <property type="entry name" value="Ketoacyl_synth_N"/>
</dbReference>
<dbReference type="PANTHER" id="PTHR11712">
    <property type="entry name" value="POLYKETIDE SYNTHASE-RELATED"/>
    <property type="match status" value="1"/>
</dbReference>
<evidence type="ECO:0000256" key="10">
    <source>
        <dbReference type="ARBA" id="ARBA00023315"/>
    </source>
</evidence>
<name>A0A1I6LAJ5_9FIRM</name>
<dbReference type="GO" id="GO:0006633">
    <property type="term" value="P:fatty acid biosynthetic process"/>
    <property type="evidence" value="ECO:0007669"/>
    <property type="project" value="UniProtKB-UniRule"/>
</dbReference>
<dbReference type="InterPro" id="IPR017568">
    <property type="entry name" value="3-oxoacyl-ACP_synth-2"/>
</dbReference>
<evidence type="ECO:0000256" key="7">
    <source>
        <dbReference type="ARBA" id="ARBA00022832"/>
    </source>
</evidence>
<keyword evidence="10 14" id="KW-0012">Acyltransferase</keyword>
<evidence type="ECO:0000256" key="3">
    <source>
        <dbReference type="ARBA" id="ARBA00012356"/>
    </source>
</evidence>
<dbReference type="STRING" id="37658.SAMN05661086_03164"/>
<evidence type="ECO:0000256" key="14">
    <source>
        <dbReference type="PIRNR" id="PIRNR000447"/>
    </source>
</evidence>
<dbReference type="PROSITE" id="PS00606">
    <property type="entry name" value="KS3_1"/>
    <property type="match status" value="1"/>
</dbReference>
<comment type="function">
    <text evidence="11 14">Involved in the type II fatty acid elongation cycle. Catalyzes the elongation of a wide range of acyl-ACP by the addition of two carbons from malonyl-ACP to an acyl acceptor. Can efficiently catalyze the conversion of palmitoleoyl-ACP (cis-hexadec-9-enoyl-ACP) to cis-vaccenoyl-ACP (cis-octadec-11-enoyl-ACP), an essential step in the thermal regulation of fatty acid composition.</text>
</comment>
<dbReference type="OrthoDB" id="9808669at2"/>
<keyword evidence="6 14" id="KW-0808">Transferase</keyword>
<protein>
    <recommendedName>
        <fullName evidence="4 14">3-oxoacyl-[acyl-carrier-protein] synthase 2</fullName>
        <ecNumber evidence="3 14">2.3.1.179</ecNumber>
    </recommendedName>
</protein>
<dbReference type="PANTHER" id="PTHR11712:SF336">
    <property type="entry name" value="3-OXOACYL-[ACYL-CARRIER-PROTEIN] SYNTHASE, MITOCHONDRIAL"/>
    <property type="match status" value="1"/>
</dbReference>
<dbReference type="Pfam" id="PF00109">
    <property type="entry name" value="ketoacyl-synt"/>
    <property type="match status" value="1"/>
</dbReference>
<evidence type="ECO:0000256" key="2">
    <source>
        <dbReference type="ARBA" id="ARBA00008467"/>
    </source>
</evidence>
<dbReference type="UniPathway" id="UPA00094"/>
<evidence type="ECO:0000259" key="17">
    <source>
        <dbReference type="PROSITE" id="PS52004"/>
    </source>
</evidence>
<dbReference type="GO" id="GO:0004315">
    <property type="term" value="F:3-oxoacyl-[acyl-carrier-protein] synthase activity"/>
    <property type="evidence" value="ECO:0007669"/>
    <property type="project" value="UniProtKB-UniRule"/>
</dbReference>
<reference evidence="18 19" key="1">
    <citation type="submission" date="2016-10" db="EMBL/GenBank/DDBJ databases">
        <authorList>
            <person name="de Groot N.N."/>
        </authorList>
    </citation>
    <scope>NUCLEOTIDE SEQUENCE [LARGE SCALE GENOMIC DNA]</scope>
    <source>
        <strain evidence="18 19">743A</strain>
    </source>
</reference>
<dbReference type="PROSITE" id="PS52004">
    <property type="entry name" value="KS3_2"/>
    <property type="match status" value="1"/>
</dbReference>
<evidence type="ECO:0000256" key="16">
    <source>
        <dbReference type="RuleBase" id="RU003694"/>
    </source>
</evidence>
<evidence type="ECO:0000256" key="12">
    <source>
        <dbReference type="ARBA" id="ARBA00047318"/>
    </source>
</evidence>
<evidence type="ECO:0000313" key="19">
    <source>
        <dbReference type="Proteomes" id="UP000199659"/>
    </source>
</evidence>
<evidence type="ECO:0000256" key="13">
    <source>
        <dbReference type="ARBA" id="ARBA00047659"/>
    </source>
</evidence>
<dbReference type="NCBIfam" id="TIGR03150">
    <property type="entry name" value="fabF"/>
    <property type="match status" value="1"/>
</dbReference>
<dbReference type="InterPro" id="IPR014031">
    <property type="entry name" value="Ketoacyl_synth_C"/>
</dbReference>
<dbReference type="EC" id="2.3.1.179" evidence="3 14"/>
<dbReference type="GO" id="GO:0005829">
    <property type="term" value="C:cytosol"/>
    <property type="evidence" value="ECO:0007669"/>
    <property type="project" value="TreeGrafter"/>
</dbReference>
<dbReference type="SUPFAM" id="SSF53901">
    <property type="entry name" value="Thiolase-like"/>
    <property type="match status" value="2"/>
</dbReference>
<comment type="similarity">
    <text evidence="2 14 16">Belongs to the thiolase-like superfamily. Beta-ketoacyl-ACP synthases family.</text>
</comment>
<dbReference type="InterPro" id="IPR018201">
    <property type="entry name" value="Ketoacyl_synth_AS"/>
</dbReference>
<evidence type="ECO:0000256" key="15">
    <source>
        <dbReference type="PIRSR" id="PIRSR000447-1"/>
    </source>
</evidence>
<dbReference type="Proteomes" id="UP000199659">
    <property type="component" value="Unassembled WGS sequence"/>
</dbReference>
<dbReference type="PIRSF" id="PIRSF000447">
    <property type="entry name" value="KAS_II"/>
    <property type="match status" value="1"/>
</dbReference>
<comment type="catalytic activity">
    <reaction evidence="12 14">
        <text>(9Z)-hexadecenoyl-[ACP] + malonyl-[ACP] + H(+) = 3-oxo-(11Z)-octadecenoyl-[ACP] + holo-[ACP] + CO2</text>
        <dbReference type="Rhea" id="RHEA:55040"/>
        <dbReference type="Rhea" id="RHEA-COMP:9623"/>
        <dbReference type="Rhea" id="RHEA-COMP:9685"/>
        <dbReference type="Rhea" id="RHEA-COMP:10800"/>
        <dbReference type="Rhea" id="RHEA-COMP:14074"/>
        <dbReference type="ChEBI" id="CHEBI:15378"/>
        <dbReference type="ChEBI" id="CHEBI:16526"/>
        <dbReference type="ChEBI" id="CHEBI:64479"/>
        <dbReference type="ChEBI" id="CHEBI:78449"/>
        <dbReference type="ChEBI" id="CHEBI:83989"/>
        <dbReference type="ChEBI" id="CHEBI:138538"/>
        <dbReference type="EC" id="2.3.1.179"/>
    </reaction>
</comment>
<dbReference type="FunFam" id="3.40.47.10:FF:000009">
    <property type="entry name" value="3-oxoacyl-[acyl-carrier-protein] synthase 2"/>
    <property type="match status" value="1"/>
</dbReference>
<keyword evidence="19" id="KW-1185">Reference proteome</keyword>
<keyword evidence="7" id="KW-0276">Fatty acid metabolism</keyword>
<dbReference type="SMART" id="SM00825">
    <property type="entry name" value="PKS_KS"/>
    <property type="match status" value="1"/>
</dbReference>
<sequence length="412" mass="44115">MSRRVVITGMGALTPIGNTVEEFWAGVKKGTVGIEPMTRFDNTDFKVKVAAQLKNFNVLDHINVREAKRLDMESQYAIVAAREAIKDSGLQVTEENADRIGCIIGTGVGGIQTQENETRKLADKGPKRISPLLVPMFICNMAAGNVAIDLGLKGKCICVITACATGTNSIGEAYRSIQYGEVDAMVTGGTEASICPIAVSGFVALNALSLSEDPMKASRPFDKERNGFVMGEGAGVLVLEELEHAKARNAHIYAEIVGYGSTCDANHITSPLEDGSGAGKAMLQAIKEAGITPEKIDYVNAHGTSTELNDLYETRAIKYALREHAYKTVVNSTKSMVGHLLGAAGAVELITCVKSINEQYVHATVGLHNSDPECDLDYVPNEGRNIKVDYAISNSLGFGGHNASLIVKKYEE</sequence>
<comment type="catalytic activity">
    <reaction evidence="13 14">
        <text>a fatty acyl-[ACP] + malonyl-[ACP] + H(+) = a 3-oxoacyl-[ACP] + holo-[ACP] + CO2</text>
        <dbReference type="Rhea" id="RHEA:22836"/>
        <dbReference type="Rhea" id="RHEA-COMP:9623"/>
        <dbReference type="Rhea" id="RHEA-COMP:9685"/>
        <dbReference type="Rhea" id="RHEA-COMP:9916"/>
        <dbReference type="Rhea" id="RHEA-COMP:14125"/>
        <dbReference type="ChEBI" id="CHEBI:15378"/>
        <dbReference type="ChEBI" id="CHEBI:16526"/>
        <dbReference type="ChEBI" id="CHEBI:64479"/>
        <dbReference type="ChEBI" id="CHEBI:78449"/>
        <dbReference type="ChEBI" id="CHEBI:78776"/>
        <dbReference type="ChEBI" id="CHEBI:138651"/>
    </reaction>
</comment>
<evidence type="ECO:0000256" key="6">
    <source>
        <dbReference type="ARBA" id="ARBA00022679"/>
    </source>
</evidence>
<dbReference type="InterPro" id="IPR016039">
    <property type="entry name" value="Thiolase-like"/>
</dbReference>
<evidence type="ECO:0000256" key="1">
    <source>
        <dbReference type="ARBA" id="ARBA00005194"/>
    </source>
</evidence>
<proteinExistence type="inferred from homology"/>